<keyword evidence="7" id="KW-0812">Transmembrane</keyword>
<feature type="chain" id="PRO_5042169089" description="histidine kinase" evidence="8">
    <location>
        <begin position="25"/>
        <end position="1295"/>
    </location>
</feature>
<dbReference type="SMART" id="SM00388">
    <property type="entry name" value="HisKA"/>
    <property type="match status" value="1"/>
</dbReference>
<feature type="domain" description="Response regulatory" evidence="11">
    <location>
        <begin position="1050"/>
        <end position="1166"/>
    </location>
</feature>
<dbReference type="InterPro" id="IPR009057">
    <property type="entry name" value="Homeodomain-like_sf"/>
</dbReference>
<dbReference type="RefSeq" id="WP_237958534.1">
    <property type="nucleotide sequence ID" value="NZ_DAVZUD010000020.1"/>
</dbReference>
<dbReference type="SUPFAM" id="SSF63829">
    <property type="entry name" value="Calcium-dependent phosphotriesterase"/>
    <property type="match status" value="1"/>
</dbReference>
<evidence type="ECO:0000256" key="3">
    <source>
        <dbReference type="ARBA" id="ARBA00022553"/>
    </source>
</evidence>
<proteinExistence type="predicted"/>
<dbReference type="PROSITE" id="PS01124">
    <property type="entry name" value="HTH_ARAC_FAMILY_2"/>
    <property type="match status" value="1"/>
</dbReference>
<evidence type="ECO:0000313" key="13">
    <source>
        <dbReference type="Proteomes" id="UP001181347"/>
    </source>
</evidence>
<dbReference type="Gene3D" id="3.30.565.10">
    <property type="entry name" value="Histidine kinase-like ATPase, C-terminal domain"/>
    <property type="match status" value="1"/>
</dbReference>
<dbReference type="InterPro" id="IPR013783">
    <property type="entry name" value="Ig-like_fold"/>
</dbReference>
<dbReference type="PROSITE" id="PS50109">
    <property type="entry name" value="HIS_KIN"/>
    <property type="match status" value="1"/>
</dbReference>
<evidence type="ECO:0000256" key="4">
    <source>
        <dbReference type="ARBA" id="ARBA00023015"/>
    </source>
</evidence>
<keyword evidence="7" id="KW-1133">Transmembrane helix</keyword>
<evidence type="ECO:0000256" key="1">
    <source>
        <dbReference type="ARBA" id="ARBA00000085"/>
    </source>
</evidence>
<dbReference type="SUPFAM" id="SSF47384">
    <property type="entry name" value="Homodimeric domain of signal transducing histidine kinase"/>
    <property type="match status" value="1"/>
</dbReference>
<evidence type="ECO:0000256" key="7">
    <source>
        <dbReference type="SAM" id="Phobius"/>
    </source>
</evidence>
<dbReference type="InterPro" id="IPR001789">
    <property type="entry name" value="Sig_transdc_resp-reg_receiver"/>
</dbReference>
<comment type="catalytic activity">
    <reaction evidence="1">
        <text>ATP + protein L-histidine = ADP + protein N-phospho-L-histidine.</text>
        <dbReference type="EC" id="2.7.13.3"/>
    </reaction>
</comment>
<dbReference type="SUPFAM" id="SSF55874">
    <property type="entry name" value="ATPase domain of HSP90 chaperone/DNA topoisomerase II/histidine kinase"/>
    <property type="match status" value="1"/>
</dbReference>
<feature type="modified residue" description="4-aspartylphosphate" evidence="6">
    <location>
        <position position="1099"/>
    </location>
</feature>
<evidence type="ECO:0000256" key="8">
    <source>
        <dbReference type="SAM" id="SignalP"/>
    </source>
</evidence>
<reference evidence="12" key="1">
    <citation type="submission" date="2023-10" db="EMBL/GenBank/DDBJ databases">
        <title>Genome Sequence of the Bacteria from From Gut Wall in Crohn's Disease.</title>
        <authorList>
            <person name="Rodriguez-Palacios A."/>
        </authorList>
    </citation>
    <scope>NUCLEOTIDE SEQUENCE</scope>
    <source>
        <strain evidence="12">CavFT-hAR58</strain>
    </source>
</reference>
<dbReference type="InterPro" id="IPR003661">
    <property type="entry name" value="HisK_dim/P_dom"/>
</dbReference>
<dbReference type="Gene3D" id="1.10.10.60">
    <property type="entry name" value="Homeodomain-like"/>
    <property type="match status" value="2"/>
</dbReference>
<dbReference type="InterPro" id="IPR036097">
    <property type="entry name" value="HisK_dim/P_sf"/>
</dbReference>
<name>A0AAE4RYL0_9BACT</name>
<dbReference type="SMART" id="SM00342">
    <property type="entry name" value="HTH_ARAC"/>
    <property type="match status" value="1"/>
</dbReference>
<dbReference type="Pfam" id="PF12833">
    <property type="entry name" value="HTH_18"/>
    <property type="match status" value="1"/>
</dbReference>
<evidence type="ECO:0000256" key="5">
    <source>
        <dbReference type="ARBA" id="ARBA00023163"/>
    </source>
</evidence>
<dbReference type="PROSITE" id="PS50110">
    <property type="entry name" value="RESPONSE_REGULATORY"/>
    <property type="match status" value="1"/>
</dbReference>
<evidence type="ECO:0000313" key="12">
    <source>
        <dbReference type="EMBL" id="MDU0260776.1"/>
    </source>
</evidence>
<dbReference type="PRINTS" id="PR00344">
    <property type="entry name" value="BCTRLSENSOR"/>
</dbReference>
<dbReference type="Gene3D" id="1.10.287.130">
    <property type="match status" value="1"/>
</dbReference>
<dbReference type="SUPFAM" id="SSF46689">
    <property type="entry name" value="Homeodomain-like"/>
    <property type="match status" value="1"/>
</dbReference>
<dbReference type="GO" id="GO:0043565">
    <property type="term" value="F:sequence-specific DNA binding"/>
    <property type="evidence" value="ECO:0007669"/>
    <property type="project" value="InterPro"/>
</dbReference>
<dbReference type="SMART" id="SM00448">
    <property type="entry name" value="REC"/>
    <property type="match status" value="1"/>
</dbReference>
<dbReference type="InterPro" id="IPR011006">
    <property type="entry name" value="CheY-like_superfamily"/>
</dbReference>
<dbReference type="InterPro" id="IPR004358">
    <property type="entry name" value="Sig_transdc_His_kin-like_C"/>
</dbReference>
<sequence>MGGRIHIWMACVVTAFFAVARANAGAYTFKSYQVENGLSQNSVLSILQDREGFMWFGTKDGLNCFDGYSFKVYRRQSGVETSLGNNFVFSLREDSHGRFWVGTGRGVWLFDKERETFRKFRVEVSGRDILTAQISAIMEDDAGDIWLATHGQGLFRIDRNLACTHHFQTPQIPSNFIGSVVQDKMGGIWVGTVGKGIVMLDPATSRVDSLPEYVSEGIRDKVISSLYCDDNNNVWVGTSKEGLHCINNRALRVQHYLDKSILNIRSITQYLDDVIVMGSDNGLVMLDTSTGEYRLTNKSLNSNLSDNSIFSIIRDRENSLWIGTYFGGVNYYSPLINRFEHYYSSNGHRNFNGNIVSQIRQDKNGKIWIGTDDKGLSLFDPQTGQFEPSALCGKVTYHNVQAILCNDDYLWVGLYNKGINRIDLKTGRVKNYVSRPGDSTGIDDSNIFAITRLSTGELLFATPIGVNVYNAAEDNFTRIPQLVNVFVKSILEDYLGNLWFATNNEGIWCRTKSGQWCRYVNNPADSNSLSYNAVNYIYEDRKNRLWFCTDGGGVCLWNHRDKTFRTIDENRGLPNNVVYAIVDDLNGHLWVSTNKGLAAISEEDWTVRTYNSSQRIQNVLYNYNAVLRDRDNYLYFGGVNGFVRFDPREITPNDFTPAVKITAVSVLNRDIPVSEGGDKRFVLKRNQSTFRFDFVLLSYVSPPDNLYAYKLEGFDRDWTTVQGYPHAHYMNIPSGKYRFRVRAANSDGVWNDRSDEIEIVVKRPFFSSVAMLVLYTALLLAGIWFWVRRFRSRVKARSEKKFLEDKINFFTNIAHEIRTPLSLITAPLENIIKSGDGTVQTRDNLHVIERNSNRLLELVNQLLDFRKIEEEMFILNRERTDINGIVRKVYAQYEYEARAKNIDLRIELPGEEVGCLVDAEAIFKVISNLMSNAMKFTRDTIWLELCRDEGTAVVRVRDNGAGLDDRDAGRIFDPFVQGSNNTLSAGSGIGLALAQALARKNKGEIELDRSCGQGAVFVLTLPLAEAAADESLAKHATHSFGGAAEDNRQRILVVEDNDELREFICRSLSDQYTIASAVDGMQALKVLDNEGVVDLVISDVMMPRIDGLELCKRIKNDPAYSHIPVILLSAKIDQSVKIKGFEQGADVYIEKPFSMDQLKAQIGSAIENRMRLRDNFVRSPLQYLRENHGGCDIQFLNKLNDTILSNLTNTEFSINGLAELFCMSRSSLHKKIKALTGLTPNDYIKLIRLNKAAELLSSGSYKVNEVCYLVGFNTPSYFAKCFYKQFNKLPSSQLD</sequence>
<dbReference type="InterPro" id="IPR003594">
    <property type="entry name" value="HATPase_dom"/>
</dbReference>
<dbReference type="InterPro" id="IPR005467">
    <property type="entry name" value="His_kinase_dom"/>
</dbReference>
<dbReference type="InterPro" id="IPR018060">
    <property type="entry name" value="HTH_AraC"/>
</dbReference>
<dbReference type="SUPFAM" id="SSF50998">
    <property type="entry name" value="Quinoprotein alcohol dehydrogenase-like"/>
    <property type="match status" value="1"/>
</dbReference>
<dbReference type="Pfam" id="PF07494">
    <property type="entry name" value="Reg_prop"/>
    <property type="match status" value="9"/>
</dbReference>
<dbReference type="Gene3D" id="2.60.40.10">
    <property type="entry name" value="Immunoglobulins"/>
    <property type="match status" value="1"/>
</dbReference>
<dbReference type="CDD" id="cd00082">
    <property type="entry name" value="HisKA"/>
    <property type="match status" value="1"/>
</dbReference>
<dbReference type="FunFam" id="1.10.287.130:FF:000045">
    <property type="entry name" value="Two-component system sensor histidine kinase/response regulator"/>
    <property type="match status" value="1"/>
</dbReference>
<evidence type="ECO:0000256" key="6">
    <source>
        <dbReference type="PROSITE-ProRule" id="PRU00169"/>
    </source>
</evidence>
<accession>A0AAE4RYL0</accession>
<keyword evidence="4" id="KW-0805">Transcription regulation</keyword>
<dbReference type="CDD" id="cd17574">
    <property type="entry name" value="REC_OmpR"/>
    <property type="match status" value="1"/>
</dbReference>
<dbReference type="Pfam" id="PF00512">
    <property type="entry name" value="HisKA"/>
    <property type="match status" value="1"/>
</dbReference>
<keyword evidence="5" id="KW-0804">Transcription</keyword>
<keyword evidence="7" id="KW-0472">Membrane</keyword>
<dbReference type="SUPFAM" id="SSF52172">
    <property type="entry name" value="CheY-like"/>
    <property type="match status" value="1"/>
</dbReference>
<dbReference type="Gene3D" id="2.130.10.10">
    <property type="entry name" value="YVTN repeat-like/Quinoprotein amine dehydrogenase"/>
    <property type="match status" value="2"/>
</dbReference>
<dbReference type="SMART" id="SM00387">
    <property type="entry name" value="HATPase_c"/>
    <property type="match status" value="1"/>
</dbReference>
<dbReference type="Pfam" id="PF07495">
    <property type="entry name" value="Y_Y_Y"/>
    <property type="match status" value="1"/>
</dbReference>
<dbReference type="Pfam" id="PF00072">
    <property type="entry name" value="Response_reg"/>
    <property type="match status" value="1"/>
</dbReference>
<evidence type="ECO:0000259" key="9">
    <source>
        <dbReference type="PROSITE" id="PS01124"/>
    </source>
</evidence>
<keyword evidence="3 6" id="KW-0597">Phosphoprotein</keyword>
<feature type="signal peptide" evidence="8">
    <location>
        <begin position="1"/>
        <end position="24"/>
    </location>
</feature>
<dbReference type="PANTHER" id="PTHR43547:SF2">
    <property type="entry name" value="HYBRID SIGNAL TRANSDUCTION HISTIDINE KINASE C"/>
    <property type="match status" value="1"/>
</dbReference>
<dbReference type="InterPro" id="IPR011110">
    <property type="entry name" value="Reg_prop"/>
</dbReference>
<dbReference type="InterPro" id="IPR011123">
    <property type="entry name" value="Y_Y_Y"/>
</dbReference>
<keyword evidence="8" id="KW-0732">Signal</keyword>
<dbReference type="Proteomes" id="UP001181347">
    <property type="component" value="Unassembled WGS sequence"/>
</dbReference>
<feature type="domain" description="HTH araC/xylS-type" evidence="9">
    <location>
        <begin position="1197"/>
        <end position="1295"/>
    </location>
</feature>
<dbReference type="GO" id="GO:0000155">
    <property type="term" value="F:phosphorelay sensor kinase activity"/>
    <property type="evidence" value="ECO:0007669"/>
    <property type="project" value="InterPro"/>
</dbReference>
<dbReference type="InterPro" id="IPR011047">
    <property type="entry name" value="Quinoprotein_ADH-like_sf"/>
</dbReference>
<feature type="transmembrane region" description="Helical" evidence="7">
    <location>
        <begin position="765"/>
        <end position="787"/>
    </location>
</feature>
<dbReference type="EC" id="2.7.13.3" evidence="2"/>
<dbReference type="InterPro" id="IPR036890">
    <property type="entry name" value="HATPase_C_sf"/>
</dbReference>
<gene>
    <name evidence="12" type="ORF">RVH17_11810</name>
</gene>
<dbReference type="GO" id="GO:0003700">
    <property type="term" value="F:DNA-binding transcription factor activity"/>
    <property type="evidence" value="ECO:0007669"/>
    <property type="project" value="InterPro"/>
</dbReference>
<protein>
    <recommendedName>
        <fullName evidence="2">histidine kinase</fullName>
        <ecNumber evidence="2">2.7.13.3</ecNumber>
    </recommendedName>
</protein>
<dbReference type="Pfam" id="PF02518">
    <property type="entry name" value="HATPase_c"/>
    <property type="match status" value="1"/>
</dbReference>
<dbReference type="InterPro" id="IPR015943">
    <property type="entry name" value="WD40/YVTN_repeat-like_dom_sf"/>
</dbReference>
<dbReference type="EMBL" id="JAWDES010000005">
    <property type="protein sequence ID" value="MDU0260776.1"/>
    <property type="molecule type" value="Genomic_DNA"/>
</dbReference>
<feature type="domain" description="Histidine kinase" evidence="10">
    <location>
        <begin position="812"/>
        <end position="1025"/>
    </location>
</feature>
<dbReference type="Gene3D" id="3.40.50.2300">
    <property type="match status" value="1"/>
</dbReference>
<evidence type="ECO:0000259" key="11">
    <source>
        <dbReference type="PROSITE" id="PS50110"/>
    </source>
</evidence>
<dbReference type="PANTHER" id="PTHR43547">
    <property type="entry name" value="TWO-COMPONENT HISTIDINE KINASE"/>
    <property type="match status" value="1"/>
</dbReference>
<organism evidence="12 13">
    <name type="scientific">Alistipes finegoldii</name>
    <dbReference type="NCBI Taxonomy" id="214856"/>
    <lineage>
        <taxon>Bacteria</taxon>
        <taxon>Pseudomonadati</taxon>
        <taxon>Bacteroidota</taxon>
        <taxon>Bacteroidia</taxon>
        <taxon>Bacteroidales</taxon>
        <taxon>Rikenellaceae</taxon>
        <taxon>Alistipes</taxon>
    </lineage>
</organism>
<evidence type="ECO:0000256" key="2">
    <source>
        <dbReference type="ARBA" id="ARBA00012438"/>
    </source>
</evidence>
<comment type="caution">
    <text evidence="12">The sequence shown here is derived from an EMBL/GenBank/DDBJ whole genome shotgun (WGS) entry which is preliminary data.</text>
</comment>
<evidence type="ECO:0000259" key="10">
    <source>
        <dbReference type="PROSITE" id="PS50109"/>
    </source>
</evidence>